<evidence type="ECO:0000259" key="1">
    <source>
        <dbReference type="Pfam" id="PF02627"/>
    </source>
</evidence>
<keyword evidence="3" id="KW-1185">Reference proteome</keyword>
<evidence type="ECO:0000313" key="3">
    <source>
        <dbReference type="Proteomes" id="UP000244855"/>
    </source>
</evidence>
<dbReference type="AlphaFoldDB" id="A0A2V1D6R9"/>
<sequence length="200" mass="21727">MSDNIAPRYPLVSPGALTALQRPIHDHITAVSTAAFGLNAPFEWRDRNGALLGPFTMLLYTPSIGTGFFDHVMTVMKDEGLPKRVKELVIVAVAAHYGSVYEIKAHTNLALLTGLSEKQIEQVIADIEPDGLDDAERAAYRFAVQILRSRGPVPVEAWDSALAHWGQERVATLVYLVGSYSYVSMVLNAAAVGYPDDSSA</sequence>
<gene>
    <name evidence="2" type="ORF">DM02DRAFT_575070</name>
</gene>
<dbReference type="Gene3D" id="1.20.1290.10">
    <property type="entry name" value="AhpD-like"/>
    <property type="match status" value="1"/>
</dbReference>
<protein>
    <recommendedName>
        <fullName evidence="1">Carboxymuconolactone decarboxylase-like domain-containing protein</fullName>
    </recommendedName>
</protein>
<dbReference type="InterPro" id="IPR003779">
    <property type="entry name" value="CMD-like"/>
</dbReference>
<accession>A0A2V1D6R9</accession>
<dbReference type="Pfam" id="PF02627">
    <property type="entry name" value="CMD"/>
    <property type="match status" value="1"/>
</dbReference>
<dbReference type="OrthoDB" id="2567457at2759"/>
<dbReference type="Proteomes" id="UP000244855">
    <property type="component" value="Unassembled WGS sequence"/>
</dbReference>
<feature type="domain" description="Carboxymuconolactone decarboxylase-like" evidence="1">
    <location>
        <begin position="66"/>
        <end position="143"/>
    </location>
</feature>
<proteinExistence type="predicted"/>
<organism evidence="2 3">
    <name type="scientific">Periconia macrospinosa</name>
    <dbReference type="NCBI Taxonomy" id="97972"/>
    <lineage>
        <taxon>Eukaryota</taxon>
        <taxon>Fungi</taxon>
        <taxon>Dikarya</taxon>
        <taxon>Ascomycota</taxon>
        <taxon>Pezizomycotina</taxon>
        <taxon>Dothideomycetes</taxon>
        <taxon>Pleosporomycetidae</taxon>
        <taxon>Pleosporales</taxon>
        <taxon>Massarineae</taxon>
        <taxon>Periconiaceae</taxon>
        <taxon>Periconia</taxon>
    </lineage>
</organism>
<evidence type="ECO:0000313" key="2">
    <source>
        <dbReference type="EMBL" id="PVH92934.1"/>
    </source>
</evidence>
<reference evidence="2 3" key="1">
    <citation type="journal article" date="2018" name="Sci. Rep.">
        <title>Comparative genomics provides insights into the lifestyle and reveals functional heterogeneity of dark septate endophytic fungi.</title>
        <authorList>
            <person name="Knapp D.G."/>
            <person name="Nemeth J.B."/>
            <person name="Barry K."/>
            <person name="Hainaut M."/>
            <person name="Henrissat B."/>
            <person name="Johnson J."/>
            <person name="Kuo A."/>
            <person name="Lim J.H.P."/>
            <person name="Lipzen A."/>
            <person name="Nolan M."/>
            <person name="Ohm R.A."/>
            <person name="Tamas L."/>
            <person name="Grigoriev I.V."/>
            <person name="Spatafora J.W."/>
            <person name="Nagy L.G."/>
            <person name="Kovacs G.M."/>
        </authorList>
    </citation>
    <scope>NUCLEOTIDE SEQUENCE [LARGE SCALE GENOMIC DNA]</scope>
    <source>
        <strain evidence="2 3">DSE2036</strain>
    </source>
</reference>
<dbReference type="PANTHER" id="PTHR34846:SF11">
    <property type="entry name" value="4-CARBOXYMUCONOLACTONE DECARBOXYLASE FAMILY PROTEIN (AFU_ORTHOLOGUE AFUA_6G11590)"/>
    <property type="match status" value="1"/>
</dbReference>
<dbReference type="GO" id="GO:0051920">
    <property type="term" value="F:peroxiredoxin activity"/>
    <property type="evidence" value="ECO:0007669"/>
    <property type="project" value="InterPro"/>
</dbReference>
<dbReference type="EMBL" id="KZ805632">
    <property type="protein sequence ID" value="PVH92934.1"/>
    <property type="molecule type" value="Genomic_DNA"/>
</dbReference>
<name>A0A2V1D6R9_9PLEO</name>
<dbReference type="SUPFAM" id="SSF69118">
    <property type="entry name" value="AhpD-like"/>
    <property type="match status" value="1"/>
</dbReference>
<dbReference type="STRING" id="97972.A0A2V1D6R9"/>
<dbReference type="InterPro" id="IPR029032">
    <property type="entry name" value="AhpD-like"/>
</dbReference>
<dbReference type="PANTHER" id="PTHR34846">
    <property type="entry name" value="4-CARBOXYMUCONOLACTONE DECARBOXYLASE FAMILY PROTEIN (AFU_ORTHOLOGUE AFUA_6G11590)"/>
    <property type="match status" value="1"/>
</dbReference>